<keyword evidence="3" id="KW-1185">Reference proteome</keyword>
<dbReference type="OrthoDB" id="85838at2157"/>
<dbReference type="InterPro" id="IPR036105">
    <property type="entry name" value="DiNase_FeMo-co_biosyn_sf"/>
</dbReference>
<evidence type="ECO:0000259" key="1">
    <source>
        <dbReference type="Pfam" id="PF02579"/>
    </source>
</evidence>
<protein>
    <submittedName>
        <fullName evidence="2">Dinitrogenase iron-molybdenum cofactor biosynthesis protein</fullName>
    </submittedName>
</protein>
<organism evidence="2 3">
    <name type="scientific">Methanobacterium lacus (strain AL-21)</name>
    <dbReference type="NCBI Taxonomy" id="877455"/>
    <lineage>
        <taxon>Archaea</taxon>
        <taxon>Methanobacteriati</taxon>
        <taxon>Methanobacteriota</taxon>
        <taxon>Methanomada group</taxon>
        <taxon>Methanobacteria</taxon>
        <taxon>Methanobacteriales</taxon>
        <taxon>Methanobacteriaceae</taxon>
        <taxon>Methanobacterium</taxon>
    </lineage>
</organism>
<dbReference type="HOGENOM" id="CLU_104194_3_2_2"/>
<dbReference type="Pfam" id="PF02579">
    <property type="entry name" value="Nitro_FeMo-Co"/>
    <property type="match status" value="1"/>
</dbReference>
<dbReference type="InterPro" id="IPR003731">
    <property type="entry name" value="Di-Nase_FeMo-co_biosynth"/>
</dbReference>
<accession>F0TCW1</accession>
<name>F0TCW1_METLA</name>
<reference evidence="3" key="1">
    <citation type="submission" date="2011-02" db="EMBL/GenBank/DDBJ databases">
        <title>Complete sequence of Methanobacterium sp. AL-21.</title>
        <authorList>
            <consortium name="US DOE Joint Genome Institute"/>
            <person name="Lucas S."/>
            <person name="Copeland A."/>
            <person name="Lapidus A."/>
            <person name="Cheng J.-F."/>
            <person name="Goodwin L."/>
            <person name="Pitluck S."/>
            <person name="Chertkov O."/>
            <person name="Detter J.C."/>
            <person name="Han C."/>
            <person name="Tapia R."/>
            <person name="Land M."/>
            <person name="Hauser L."/>
            <person name="Kyrpides N."/>
            <person name="Ivanova N."/>
            <person name="Mikhailova N."/>
            <person name="Pagani I."/>
            <person name="Cadillo-Quiroz H."/>
            <person name="Imachi H."/>
            <person name="Zinder S."/>
            <person name="Liu W."/>
            <person name="Woyke T."/>
        </authorList>
    </citation>
    <scope>NUCLEOTIDE SEQUENCE [LARGE SCALE GENOMIC DNA]</scope>
    <source>
        <strain evidence="3">AL-21</strain>
    </source>
</reference>
<dbReference type="Gene3D" id="3.30.420.130">
    <property type="entry name" value="Dinitrogenase iron-molybdenum cofactor biosynthesis domain"/>
    <property type="match status" value="1"/>
</dbReference>
<evidence type="ECO:0000313" key="2">
    <source>
        <dbReference type="EMBL" id="ADZ10501.1"/>
    </source>
</evidence>
<proteinExistence type="predicted"/>
<gene>
    <name evidence="2" type="ordered locus">Metbo_2287</name>
</gene>
<dbReference type="EMBL" id="CP002551">
    <property type="protein sequence ID" value="ADZ10501.1"/>
    <property type="molecule type" value="Genomic_DNA"/>
</dbReference>
<dbReference type="RefSeq" id="WP_013645852.1">
    <property type="nucleotide sequence ID" value="NC_015216.1"/>
</dbReference>
<dbReference type="KEGG" id="mel:Metbo_2287"/>
<dbReference type="PANTHER" id="PTHR33937">
    <property type="entry name" value="IRON-MOLYBDENUM PROTEIN-RELATED-RELATED"/>
    <property type="match status" value="1"/>
</dbReference>
<dbReference type="GeneID" id="10278753"/>
<dbReference type="CDD" id="cd00562">
    <property type="entry name" value="NifX_NifB"/>
    <property type="match status" value="1"/>
</dbReference>
<dbReference type="STRING" id="877455.Metbo_2287"/>
<dbReference type="Proteomes" id="UP000007490">
    <property type="component" value="Chromosome"/>
</dbReference>
<evidence type="ECO:0000313" key="3">
    <source>
        <dbReference type="Proteomes" id="UP000007490"/>
    </source>
</evidence>
<dbReference type="AlphaFoldDB" id="F0TCW1"/>
<dbReference type="SUPFAM" id="SSF53146">
    <property type="entry name" value="Nitrogenase accessory factor-like"/>
    <property type="match status" value="1"/>
</dbReference>
<dbReference type="InterPro" id="IPR051840">
    <property type="entry name" value="NifX/NifY_domain"/>
</dbReference>
<dbReference type="eggNOG" id="arCOG02736">
    <property type="taxonomic scope" value="Archaea"/>
</dbReference>
<feature type="domain" description="Dinitrogenase iron-molybdenum cofactor biosynthesis" evidence="1">
    <location>
        <begin position="9"/>
        <end position="99"/>
    </location>
</feature>
<dbReference type="PANTHER" id="PTHR33937:SF2">
    <property type="entry name" value="DINITROGENASE IRON-MOLYBDENUM COFACTOR BIOSYNTHESIS DOMAIN-CONTAINING PROTEIN"/>
    <property type="match status" value="1"/>
</dbReference>
<reference evidence="2 3" key="2">
    <citation type="journal article" date="2014" name="Int. J. Syst. Evol. Microbiol.">
        <title>Methanobacterium paludis sp. nov. and a novel strain of Methanobacterium lacus isolated from northern peatlands.</title>
        <authorList>
            <person name="Cadillo-Quiroz H."/>
            <person name="Brauer S.L."/>
            <person name="Goodson N."/>
            <person name="Yavitt J.B."/>
            <person name="Zinder S.H."/>
        </authorList>
    </citation>
    <scope>NUCLEOTIDE SEQUENCE [LARGE SCALE GENOMIC DNA]</scope>
    <source>
        <strain evidence="2 3">AL-21</strain>
    </source>
</reference>
<sequence>MRVAVAVSDDEKFTEHFGRAQKFLIYEFDGDKVELIDRRESKKVPGEKHQWSKSLNIVEDSDVVICHQIGMTAKPGLKSEGKKVVEDEGPVEEVLNRFVEHEKFLRKPLNF</sequence>